<dbReference type="InterPro" id="IPR002938">
    <property type="entry name" value="FAD-bd"/>
</dbReference>
<dbReference type="PRINTS" id="PR00420">
    <property type="entry name" value="RNGMNOXGNASE"/>
</dbReference>
<dbReference type="SUPFAM" id="SSF51905">
    <property type="entry name" value="FAD/NAD(P)-binding domain"/>
    <property type="match status" value="1"/>
</dbReference>
<dbReference type="Proteomes" id="UP000553209">
    <property type="component" value="Unassembled WGS sequence"/>
</dbReference>
<feature type="domain" description="FAD-binding" evidence="1">
    <location>
        <begin position="3"/>
        <end position="332"/>
    </location>
</feature>
<reference evidence="2 3" key="1">
    <citation type="submission" date="2020-04" db="EMBL/GenBank/DDBJ databases">
        <title>MicrobeNet Type strains.</title>
        <authorList>
            <person name="Nicholson A.C."/>
        </authorList>
    </citation>
    <scope>NUCLEOTIDE SEQUENCE [LARGE SCALE GENOMIC DNA]</scope>
    <source>
        <strain evidence="2 3">ATCC 23612</strain>
    </source>
</reference>
<accession>A0A7X6RPK1</accession>
<dbReference type="PANTHER" id="PTHR46865">
    <property type="entry name" value="OXIDOREDUCTASE-RELATED"/>
    <property type="match status" value="1"/>
</dbReference>
<gene>
    <name evidence="2" type="ORF">HGB44_08855</name>
</gene>
<dbReference type="RefSeq" id="WP_061080998.1">
    <property type="nucleotide sequence ID" value="NZ_JAAXPG010000007.1"/>
</dbReference>
<dbReference type="AlphaFoldDB" id="A0A7X6RPK1"/>
<dbReference type="PANTHER" id="PTHR46865:SF8">
    <property type="entry name" value="POSSIBLE OXIDOREDUCTASE"/>
    <property type="match status" value="1"/>
</dbReference>
<name>A0A7X6RPK1_9ACTN</name>
<comment type="caution">
    <text evidence="2">The sequence shown here is derived from an EMBL/GenBank/DDBJ whole genome shotgun (WGS) entry which is preliminary data.</text>
</comment>
<dbReference type="Gene3D" id="3.30.9.10">
    <property type="entry name" value="D-Amino Acid Oxidase, subunit A, domain 2"/>
    <property type="match status" value="1"/>
</dbReference>
<evidence type="ECO:0000313" key="2">
    <source>
        <dbReference type="EMBL" id="NKY97779.1"/>
    </source>
</evidence>
<dbReference type="InterPro" id="IPR036188">
    <property type="entry name" value="FAD/NAD-bd_sf"/>
</dbReference>
<sequence length="393" mass="43006">MRAIVCGAGIAGLAAAHRLHTHGWQVTVLERAPGPRAQGYMIDFFGPGHQAAELMGLLPRLRELGYDIDHATFVDRDGTPRARLGIQQFSHLGVVSLMRPDLERALRQTLPPDVQVRYDTALSRVQDHGDTVEVTLSGGHTLTGDLLVGADGIHSTVRTQVFGSETDHLRYLGFHTAAFVFTDPDIHARVDGGFYLTDTIGAQMGLYGLRDGRVAAFTVHRSPTPDRPADPRAELRRTHADLGWLVPRALQHCPDPEHVYYDQVSQSVVPHWSRGRTVLLGDACGAVSLLAGQGASLAVGGAFVLAEHLASAPTVEEGLGRYEQQWRPEVEQRQRAARRTARWFLPPTRAQLLLRRLALRLTGLPGASRLLAGAFTGKPTPAVREHTFLTTRD</sequence>
<evidence type="ECO:0000313" key="3">
    <source>
        <dbReference type="Proteomes" id="UP000553209"/>
    </source>
</evidence>
<dbReference type="EMBL" id="JAAXPG010000007">
    <property type="protein sequence ID" value="NKY97779.1"/>
    <property type="molecule type" value="Genomic_DNA"/>
</dbReference>
<protein>
    <submittedName>
        <fullName evidence="2">NAD(P)-binding protein</fullName>
    </submittedName>
</protein>
<evidence type="ECO:0000259" key="1">
    <source>
        <dbReference type="Pfam" id="PF01494"/>
    </source>
</evidence>
<keyword evidence="3" id="KW-1185">Reference proteome</keyword>
<proteinExistence type="predicted"/>
<dbReference type="GO" id="GO:0071949">
    <property type="term" value="F:FAD binding"/>
    <property type="evidence" value="ECO:0007669"/>
    <property type="project" value="InterPro"/>
</dbReference>
<dbReference type="InterPro" id="IPR051704">
    <property type="entry name" value="FAD_aromatic-hydroxylase"/>
</dbReference>
<dbReference type="Gene3D" id="3.50.50.60">
    <property type="entry name" value="FAD/NAD(P)-binding domain"/>
    <property type="match status" value="1"/>
</dbReference>
<dbReference type="Pfam" id="PF01494">
    <property type="entry name" value="FAD_binding_3"/>
    <property type="match status" value="1"/>
</dbReference>
<organism evidence="2 3">
    <name type="scientific">Nocardiopsis alborubida</name>
    <dbReference type="NCBI Taxonomy" id="146802"/>
    <lineage>
        <taxon>Bacteria</taxon>
        <taxon>Bacillati</taxon>
        <taxon>Actinomycetota</taxon>
        <taxon>Actinomycetes</taxon>
        <taxon>Streptosporangiales</taxon>
        <taxon>Nocardiopsidaceae</taxon>
        <taxon>Nocardiopsis</taxon>
    </lineage>
</organism>